<sequence length="260" mass="28488">MDYQVTTQPSHEPVTLLEAKLYLRVTHSSEDAVIENLIRMARQEGETYHNHWWLRRTVTAKIDRFPAKEIRLPGPRLIGIDSITYVDVAGVTQTLATSVYDVDTSSEPGKITLAYNQTWPTIRGDHHGITIVYKAGYVATCTAADATDLVTVAAGVYAVGDRVRFYTTDTLPAGLSVDTDYYVITVAGNDIQVSATLGGTTVDITDTGTGTHTIDAVPVGYRMAVLSKALEKYVHRGDDHAPTNQMFRDLLGPDRMVGVQ</sequence>
<protein>
    <recommendedName>
        <fullName evidence="2">Baseplate protein J-like domain-containing protein</fullName>
    </recommendedName>
</protein>
<accession>A0A0F9EER0</accession>
<dbReference type="AlphaFoldDB" id="A0A0F9EER0"/>
<dbReference type="EMBL" id="LAZR01025231">
    <property type="protein sequence ID" value="KKL72573.1"/>
    <property type="molecule type" value="Genomic_DNA"/>
</dbReference>
<organism evidence="1">
    <name type="scientific">marine sediment metagenome</name>
    <dbReference type="NCBI Taxonomy" id="412755"/>
    <lineage>
        <taxon>unclassified sequences</taxon>
        <taxon>metagenomes</taxon>
        <taxon>ecological metagenomes</taxon>
    </lineage>
</organism>
<dbReference type="CDD" id="cd08054">
    <property type="entry name" value="gp6"/>
    <property type="match status" value="1"/>
</dbReference>
<proteinExistence type="predicted"/>
<evidence type="ECO:0000313" key="1">
    <source>
        <dbReference type="EMBL" id="KKL72573.1"/>
    </source>
</evidence>
<dbReference type="NCBIfam" id="TIGR02215">
    <property type="entry name" value="phage_chp_gp8"/>
    <property type="match status" value="1"/>
</dbReference>
<dbReference type="InterPro" id="IPR011738">
    <property type="entry name" value="Phage_CHP"/>
</dbReference>
<evidence type="ECO:0008006" key="2">
    <source>
        <dbReference type="Google" id="ProtNLM"/>
    </source>
</evidence>
<reference evidence="1" key="1">
    <citation type="journal article" date="2015" name="Nature">
        <title>Complex archaea that bridge the gap between prokaryotes and eukaryotes.</title>
        <authorList>
            <person name="Spang A."/>
            <person name="Saw J.H."/>
            <person name="Jorgensen S.L."/>
            <person name="Zaremba-Niedzwiedzka K."/>
            <person name="Martijn J."/>
            <person name="Lind A.E."/>
            <person name="van Eijk R."/>
            <person name="Schleper C."/>
            <person name="Guy L."/>
            <person name="Ettema T.J."/>
        </authorList>
    </citation>
    <scope>NUCLEOTIDE SEQUENCE</scope>
</reference>
<gene>
    <name evidence="1" type="ORF">LCGC14_2083560</name>
</gene>
<name>A0A0F9EER0_9ZZZZ</name>
<dbReference type="Gene3D" id="1.10.3230.30">
    <property type="entry name" value="Phage gp6-like head-tail connector protein"/>
    <property type="match status" value="1"/>
</dbReference>
<comment type="caution">
    <text evidence="1">The sequence shown here is derived from an EMBL/GenBank/DDBJ whole genome shotgun (WGS) entry which is preliminary data.</text>
</comment>
<dbReference type="Pfam" id="PF05135">
    <property type="entry name" value="Phage_connect_1"/>
    <property type="match status" value="1"/>
</dbReference>
<dbReference type="InterPro" id="IPR021146">
    <property type="entry name" value="Phage_gp6-like_head-tail"/>
</dbReference>